<dbReference type="EMBL" id="AEAG01002947">
    <property type="protein sequence ID" value="EGH26852.1"/>
    <property type="molecule type" value="Genomic_DNA"/>
</dbReference>
<gene>
    <name evidence="1" type="ORF">PSYMO_37407</name>
</gene>
<sequence length="36" mass="4251">MVNVALYVVVPKTFLPQQDTGQLMGFDWSGFRRHRR</sequence>
<protein>
    <submittedName>
        <fullName evidence="1">Acriflavin resistance protein</fullName>
    </submittedName>
</protein>
<dbReference type="Proteomes" id="UP000003465">
    <property type="component" value="Unassembled WGS sequence"/>
</dbReference>
<name>A0A656GLZ0_PSEA0</name>
<evidence type="ECO:0000313" key="1">
    <source>
        <dbReference type="EMBL" id="EGH26852.1"/>
    </source>
</evidence>
<evidence type="ECO:0000313" key="2">
    <source>
        <dbReference type="Proteomes" id="UP000003465"/>
    </source>
</evidence>
<feature type="non-terminal residue" evidence="1">
    <location>
        <position position="36"/>
    </location>
</feature>
<comment type="caution">
    <text evidence="1">The sequence shown here is derived from an EMBL/GenBank/DDBJ whole genome shotgun (WGS) entry which is preliminary data.</text>
</comment>
<accession>A0A656GLZ0</accession>
<proteinExistence type="predicted"/>
<dbReference type="AlphaFoldDB" id="A0A656GLZ0"/>
<organism evidence="1 2">
    <name type="scientific">Pseudomonas amygdali pv. mori str. 301020</name>
    <dbReference type="NCBI Taxonomy" id="629261"/>
    <lineage>
        <taxon>Bacteria</taxon>
        <taxon>Pseudomonadati</taxon>
        <taxon>Pseudomonadota</taxon>
        <taxon>Gammaproteobacteria</taxon>
        <taxon>Pseudomonadales</taxon>
        <taxon>Pseudomonadaceae</taxon>
        <taxon>Pseudomonas</taxon>
        <taxon>Pseudomonas amygdali</taxon>
    </lineage>
</organism>
<reference evidence="1 2" key="1">
    <citation type="journal article" date="2011" name="PLoS Pathog.">
        <title>Dynamic evolution of pathogenicity revealed by sequencing and comparative genomics of 19 Pseudomonas syringae isolates.</title>
        <authorList>
            <person name="Baltrus D.A."/>
            <person name="Nishimura M.T."/>
            <person name="Romanchuk A."/>
            <person name="Chang J.H."/>
            <person name="Mukhtar M.S."/>
            <person name="Cherkis K."/>
            <person name="Roach J."/>
            <person name="Grant S.R."/>
            <person name="Jones C.D."/>
            <person name="Dangl J.L."/>
        </authorList>
    </citation>
    <scope>NUCLEOTIDE SEQUENCE [LARGE SCALE GENOMIC DNA]</scope>
    <source>
        <strain evidence="1 2">301020</strain>
    </source>
</reference>